<evidence type="ECO:0000313" key="12">
    <source>
        <dbReference type="Proteomes" id="UP000237749"/>
    </source>
</evidence>
<comment type="caution">
    <text evidence="11">The sequence shown here is derived from an EMBL/GenBank/DDBJ whole genome shotgun (WGS) entry which is preliminary data.</text>
</comment>
<feature type="transmembrane region" description="Helical" evidence="8">
    <location>
        <begin position="162"/>
        <end position="185"/>
    </location>
</feature>
<dbReference type="InterPro" id="IPR036097">
    <property type="entry name" value="HisK_dim/P_sf"/>
</dbReference>
<evidence type="ECO:0000259" key="9">
    <source>
        <dbReference type="PROSITE" id="PS50109"/>
    </source>
</evidence>
<dbReference type="Gene3D" id="6.10.340.10">
    <property type="match status" value="1"/>
</dbReference>
<keyword evidence="7" id="KW-0902">Two-component regulatory system</keyword>
<dbReference type="OrthoDB" id="1522504at2"/>
<dbReference type="EMBL" id="PTJA01000012">
    <property type="protein sequence ID" value="PPK78905.1"/>
    <property type="molecule type" value="Genomic_DNA"/>
</dbReference>
<dbReference type="EC" id="2.7.13.3" evidence="3"/>
<evidence type="ECO:0000256" key="7">
    <source>
        <dbReference type="ARBA" id="ARBA00023012"/>
    </source>
</evidence>
<dbReference type="Gene3D" id="1.10.287.130">
    <property type="match status" value="1"/>
</dbReference>
<name>A0A2S6HNF3_9FIRM</name>
<organism evidence="11 12">
    <name type="scientific">Lacrimispora xylanisolvens</name>
    <dbReference type="NCBI Taxonomy" id="384636"/>
    <lineage>
        <taxon>Bacteria</taxon>
        <taxon>Bacillati</taxon>
        <taxon>Bacillota</taxon>
        <taxon>Clostridia</taxon>
        <taxon>Lachnospirales</taxon>
        <taxon>Lachnospiraceae</taxon>
        <taxon>Lacrimispora</taxon>
    </lineage>
</organism>
<dbReference type="FunFam" id="3.30.565.10:FF:000006">
    <property type="entry name" value="Sensor histidine kinase WalK"/>
    <property type="match status" value="1"/>
</dbReference>
<dbReference type="RefSeq" id="WP_104438606.1">
    <property type="nucleotide sequence ID" value="NZ_PTJA01000012.1"/>
</dbReference>
<feature type="domain" description="HAMP" evidence="10">
    <location>
        <begin position="187"/>
        <end position="240"/>
    </location>
</feature>
<evidence type="ECO:0000256" key="8">
    <source>
        <dbReference type="SAM" id="Phobius"/>
    </source>
</evidence>
<keyword evidence="4" id="KW-0597">Phosphoprotein</keyword>
<sequence>MKTLRKQLSLTILLTLLITIALIGLASNLLINREFEKYIAKTGQERRDNIADELESQYDEFKRSWKLDYVHAIGMNSLYDGYIIKLYDADGNMVWDAENHDMRLCGQIMNDISARMKERGAKGGFVDHTYELTQNGKKTGSVSIKYYGPFFMNEADFNFIRVMNIVLLVIGVLSSICSVVVGCVLGSRISRPVTKTAYIAKQISTGNYELKFEPGTRIKELDDLGIAINHLSGALSEQERLRKRLTADVAHELRTPLTALGSHLEAMTEGLWDATPERLKSCHEEVKRLGTLVADLEQLARIEGDSFCLKKGSMDLYSAVCQAAENMTGEINKKKLALSIKGEPVFVDGDKNRMGQVFSNLISNAVKYTPEGGSIRIGVSETRENGVVTIEDTGIGIRKEELPLIFERFYRTDQSRNRKTGGAGIGLTIVKSIVEAHGGTIVADSKEESGSCFTVSIPKSES</sequence>
<evidence type="ECO:0000256" key="3">
    <source>
        <dbReference type="ARBA" id="ARBA00012438"/>
    </source>
</evidence>
<dbReference type="PANTHER" id="PTHR45453">
    <property type="entry name" value="PHOSPHATE REGULON SENSOR PROTEIN PHOR"/>
    <property type="match status" value="1"/>
</dbReference>
<dbReference type="PROSITE" id="PS50885">
    <property type="entry name" value="HAMP"/>
    <property type="match status" value="1"/>
</dbReference>
<accession>A0A2S6HNF3</accession>
<dbReference type="CDD" id="cd00075">
    <property type="entry name" value="HATPase"/>
    <property type="match status" value="1"/>
</dbReference>
<dbReference type="PRINTS" id="PR00344">
    <property type="entry name" value="BCTRLSENSOR"/>
</dbReference>
<dbReference type="AlphaFoldDB" id="A0A2S6HNF3"/>
<dbReference type="GO" id="GO:0004721">
    <property type="term" value="F:phosphoprotein phosphatase activity"/>
    <property type="evidence" value="ECO:0007669"/>
    <property type="project" value="TreeGrafter"/>
</dbReference>
<dbReference type="InterPro" id="IPR050351">
    <property type="entry name" value="BphY/WalK/GraS-like"/>
</dbReference>
<dbReference type="InterPro" id="IPR004358">
    <property type="entry name" value="Sig_transdc_His_kin-like_C"/>
</dbReference>
<evidence type="ECO:0000256" key="5">
    <source>
        <dbReference type="ARBA" id="ARBA00022679"/>
    </source>
</evidence>
<dbReference type="Pfam" id="PF00672">
    <property type="entry name" value="HAMP"/>
    <property type="match status" value="1"/>
</dbReference>
<dbReference type="GO" id="GO:0005886">
    <property type="term" value="C:plasma membrane"/>
    <property type="evidence" value="ECO:0007669"/>
    <property type="project" value="TreeGrafter"/>
</dbReference>
<dbReference type="Pfam" id="PF00512">
    <property type="entry name" value="HisKA"/>
    <property type="match status" value="1"/>
</dbReference>
<proteinExistence type="predicted"/>
<evidence type="ECO:0000259" key="10">
    <source>
        <dbReference type="PROSITE" id="PS50885"/>
    </source>
</evidence>
<dbReference type="PANTHER" id="PTHR45453:SF1">
    <property type="entry name" value="PHOSPHATE REGULON SENSOR PROTEIN PHOR"/>
    <property type="match status" value="1"/>
</dbReference>
<keyword evidence="8" id="KW-1133">Transmembrane helix</keyword>
<evidence type="ECO:0000256" key="1">
    <source>
        <dbReference type="ARBA" id="ARBA00000085"/>
    </source>
</evidence>
<dbReference type="Pfam" id="PF02518">
    <property type="entry name" value="HATPase_c"/>
    <property type="match status" value="1"/>
</dbReference>
<keyword evidence="5" id="KW-0808">Transferase</keyword>
<keyword evidence="8" id="KW-0472">Membrane</keyword>
<keyword evidence="8" id="KW-0812">Transmembrane</keyword>
<evidence type="ECO:0000256" key="4">
    <source>
        <dbReference type="ARBA" id="ARBA00022553"/>
    </source>
</evidence>
<dbReference type="Gene3D" id="3.30.565.10">
    <property type="entry name" value="Histidine kinase-like ATPase, C-terminal domain"/>
    <property type="match status" value="1"/>
</dbReference>
<dbReference type="SMART" id="SM00388">
    <property type="entry name" value="HisKA"/>
    <property type="match status" value="1"/>
</dbReference>
<dbReference type="Proteomes" id="UP000237749">
    <property type="component" value="Unassembled WGS sequence"/>
</dbReference>
<dbReference type="InterPro" id="IPR003660">
    <property type="entry name" value="HAMP_dom"/>
</dbReference>
<dbReference type="InterPro" id="IPR005467">
    <property type="entry name" value="His_kinase_dom"/>
</dbReference>
<evidence type="ECO:0000313" key="11">
    <source>
        <dbReference type="EMBL" id="PPK78905.1"/>
    </source>
</evidence>
<dbReference type="GO" id="GO:0000155">
    <property type="term" value="F:phosphorelay sensor kinase activity"/>
    <property type="evidence" value="ECO:0007669"/>
    <property type="project" value="InterPro"/>
</dbReference>
<keyword evidence="12" id="KW-1185">Reference proteome</keyword>
<dbReference type="GO" id="GO:0016036">
    <property type="term" value="P:cellular response to phosphate starvation"/>
    <property type="evidence" value="ECO:0007669"/>
    <property type="project" value="TreeGrafter"/>
</dbReference>
<dbReference type="CDD" id="cd00082">
    <property type="entry name" value="HisKA"/>
    <property type="match status" value="1"/>
</dbReference>
<keyword evidence="6 11" id="KW-0418">Kinase</keyword>
<dbReference type="SMART" id="SM00387">
    <property type="entry name" value="HATPase_c"/>
    <property type="match status" value="1"/>
</dbReference>
<reference evidence="11 12" key="1">
    <citation type="submission" date="2018-02" db="EMBL/GenBank/DDBJ databases">
        <title>Genomic Encyclopedia of Archaeal and Bacterial Type Strains, Phase II (KMG-II): from individual species to whole genera.</title>
        <authorList>
            <person name="Goeker M."/>
        </authorList>
    </citation>
    <scope>NUCLEOTIDE SEQUENCE [LARGE SCALE GENOMIC DNA]</scope>
    <source>
        <strain evidence="11 12">DSM 3808</strain>
    </source>
</reference>
<protein>
    <recommendedName>
        <fullName evidence="3">histidine kinase</fullName>
        <ecNumber evidence="3">2.7.13.3</ecNumber>
    </recommendedName>
</protein>
<gene>
    <name evidence="11" type="ORF">BXY41_11264</name>
</gene>
<dbReference type="PROSITE" id="PS50109">
    <property type="entry name" value="HIS_KIN"/>
    <property type="match status" value="1"/>
</dbReference>
<dbReference type="SUPFAM" id="SSF47384">
    <property type="entry name" value="Homodimeric domain of signal transducing histidine kinase"/>
    <property type="match status" value="1"/>
</dbReference>
<dbReference type="InterPro" id="IPR003661">
    <property type="entry name" value="HisK_dim/P_dom"/>
</dbReference>
<comment type="catalytic activity">
    <reaction evidence="1">
        <text>ATP + protein L-histidine = ADP + protein N-phospho-L-histidine.</text>
        <dbReference type="EC" id="2.7.13.3"/>
    </reaction>
</comment>
<evidence type="ECO:0000256" key="6">
    <source>
        <dbReference type="ARBA" id="ARBA00022777"/>
    </source>
</evidence>
<dbReference type="SUPFAM" id="SSF55874">
    <property type="entry name" value="ATPase domain of HSP90 chaperone/DNA topoisomerase II/histidine kinase"/>
    <property type="match status" value="1"/>
</dbReference>
<comment type="subcellular location">
    <subcellularLocation>
        <location evidence="2">Membrane</location>
    </subcellularLocation>
</comment>
<feature type="domain" description="Histidine kinase" evidence="9">
    <location>
        <begin position="248"/>
        <end position="461"/>
    </location>
</feature>
<dbReference type="InterPro" id="IPR036890">
    <property type="entry name" value="HATPase_C_sf"/>
</dbReference>
<dbReference type="InterPro" id="IPR003594">
    <property type="entry name" value="HATPase_dom"/>
</dbReference>
<evidence type="ECO:0000256" key="2">
    <source>
        <dbReference type="ARBA" id="ARBA00004370"/>
    </source>
</evidence>